<evidence type="ECO:0000256" key="9">
    <source>
        <dbReference type="ARBA" id="ARBA00049563"/>
    </source>
</evidence>
<keyword evidence="5 10" id="KW-0819">tRNA processing</keyword>
<dbReference type="EC" id="2.5.1.75" evidence="10"/>
<dbReference type="GO" id="GO:0052381">
    <property type="term" value="F:tRNA dimethylallyltransferase activity"/>
    <property type="evidence" value="ECO:0007669"/>
    <property type="project" value="UniProtKB-UniRule"/>
</dbReference>
<sequence length="316" mass="35719">MGNETNIVQPDLVVILGPTASGKSALGIALAQRFNGEIVSADSRQVYRGLDIGTAKVTLEERALVPHHLLDVVEPQEVYSVSQFQHAAIAAINAILQRGHQPLLVGGSPHYIQTVVDHFDIPTVPPQPELRAQLEARPLDDLLAQLEQLDPQSASSIDRQNPRRVIRALEVCLVTGQPFSQQRGTSNPLYRCLLLGIEWPRALLYQRIDSRIDERLQQGLVQEVQEQLAKGLSHERLDAFGLEYRFVSRWLRGEFTSEAEMVQRLKYASHDFTRRQLSWFRRDKRIVWLDGQANLVEQATTAVQTFLKHTKEISTL</sequence>
<feature type="binding site" evidence="10">
    <location>
        <begin position="17"/>
        <end position="24"/>
    </location>
    <ligand>
        <name>ATP</name>
        <dbReference type="ChEBI" id="CHEBI:30616"/>
    </ligand>
</feature>
<dbReference type="Proteomes" id="UP000287188">
    <property type="component" value="Unassembled WGS sequence"/>
</dbReference>
<dbReference type="HAMAP" id="MF_00185">
    <property type="entry name" value="IPP_trans"/>
    <property type="match status" value="1"/>
</dbReference>
<evidence type="ECO:0000256" key="13">
    <source>
        <dbReference type="RuleBase" id="RU003785"/>
    </source>
</evidence>
<name>A0A402AHA1_9CHLR</name>
<evidence type="ECO:0000256" key="12">
    <source>
        <dbReference type="RuleBase" id="RU003784"/>
    </source>
</evidence>
<protein>
    <recommendedName>
        <fullName evidence="10">tRNA dimethylallyltransferase</fullName>
        <ecNumber evidence="10">2.5.1.75</ecNumber>
    </recommendedName>
    <alternativeName>
        <fullName evidence="10">Dimethylallyl diphosphate:tRNA dimethylallyltransferase</fullName>
        <shortName evidence="10">DMAPP:tRNA dimethylallyltransferase</shortName>
        <shortName evidence="10">DMATase</shortName>
    </alternativeName>
    <alternativeName>
        <fullName evidence="10">Isopentenyl-diphosphate:tRNA isopentenyltransferase</fullName>
        <shortName evidence="10">IPP transferase</shortName>
        <shortName evidence="10">IPPT</shortName>
        <shortName evidence="10">IPTase</shortName>
    </alternativeName>
</protein>
<feature type="site" description="Interaction with substrate tRNA" evidence="10">
    <location>
        <position position="108"/>
    </location>
</feature>
<evidence type="ECO:0000256" key="5">
    <source>
        <dbReference type="ARBA" id="ARBA00022694"/>
    </source>
</evidence>
<dbReference type="Gene3D" id="1.10.20.140">
    <property type="match status" value="1"/>
</dbReference>
<dbReference type="InterPro" id="IPR018022">
    <property type="entry name" value="IPT"/>
</dbReference>
<feature type="binding site" evidence="10">
    <location>
        <begin position="19"/>
        <end position="24"/>
    </location>
    <ligand>
        <name>substrate</name>
    </ligand>
</feature>
<reference evidence="15" key="1">
    <citation type="submission" date="2018-12" db="EMBL/GenBank/DDBJ databases">
        <title>Tengunoibacter tsumagoiensis gen. nov., sp. nov., Dictyobacter kobayashii sp. nov., D. alpinus sp. nov., and D. joshuensis sp. nov. and description of Dictyobacteraceae fam. nov. within the order Ktedonobacterales isolated from Tengu-no-mugimeshi.</title>
        <authorList>
            <person name="Wang C.M."/>
            <person name="Zheng Y."/>
            <person name="Sakai Y."/>
            <person name="Toyoda A."/>
            <person name="Minakuchi Y."/>
            <person name="Abe K."/>
            <person name="Yokota A."/>
            <person name="Yabe S."/>
        </authorList>
    </citation>
    <scope>NUCLEOTIDE SEQUENCE [LARGE SCALE GENOMIC DNA]</scope>
    <source>
        <strain evidence="15">Uno11</strain>
    </source>
</reference>
<dbReference type="InterPro" id="IPR039657">
    <property type="entry name" value="Dimethylallyltransferase"/>
</dbReference>
<dbReference type="Gene3D" id="3.40.50.300">
    <property type="entry name" value="P-loop containing nucleotide triphosphate hydrolases"/>
    <property type="match status" value="1"/>
</dbReference>
<keyword evidence="8 10" id="KW-0460">Magnesium</keyword>
<keyword evidence="7 10" id="KW-0067">ATP-binding</keyword>
<keyword evidence="6 10" id="KW-0547">Nucleotide-binding</keyword>
<evidence type="ECO:0000256" key="7">
    <source>
        <dbReference type="ARBA" id="ARBA00022840"/>
    </source>
</evidence>
<dbReference type="GO" id="GO:0005524">
    <property type="term" value="F:ATP binding"/>
    <property type="evidence" value="ECO:0007669"/>
    <property type="project" value="UniProtKB-UniRule"/>
</dbReference>
<proteinExistence type="inferred from homology"/>
<dbReference type="GO" id="GO:0006400">
    <property type="term" value="P:tRNA modification"/>
    <property type="evidence" value="ECO:0007669"/>
    <property type="project" value="TreeGrafter"/>
</dbReference>
<dbReference type="PANTHER" id="PTHR11088">
    <property type="entry name" value="TRNA DIMETHYLALLYLTRANSFERASE"/>
    <property type="match status" value="1"/>
</dbReference>
<accession>A0A402AHA1</accession>
<evidence type="ECO:0000256" key="10">
    <source>
        <dbReference type="HAMAP-Rule" id="MF_00185"/>
    </source>
</evidence>
<evidence type="ECO:0000256" key="6">
    <source>
        <dbReference type="ARBA" id="ARBA00022741"/>
    </source>
</evidence>
<comment type="function">
    <text evidence="2 10 12">Catalyzes the transfer of a dimethylallyl group onto the adenine at position 37 in tRNAs that read codons beginning with uridine, leading to the formation of N6-(dimethylallyl)adenosine (i(6)A).</text>
</comment>
<dbReference type="NCBIfam" id="TIGR00174">
    <property type="entry name" value="miaA"/>
    <property type="match status" value="1"/>
</dbReference>
<dbReference type="AlphaFoldDB" id="A0A402AHA1"/>
<organism evidence="14 15">
    <name type="scientific">Dictyobacter kobayashii</name>
    <dbReference type="NCBI Taxonomy" id="2014872"/>
    <lineage>
        <taxon>Bacteria</taxon>
        <taxon>Bacillati</taxon>
        <taxon>Chloroflexota</taxon>
        <taxon>Ktedonobacteria</taxon>
        <taxon>Ktedonobacterales</taxon>
        <taxon>Dictyobacteraceae</taxon>
        <taxon>Dictyobacter</taxon>
    </lineage>
</organism>
<keyword evidence="15" id="KW-1185">Reference proteome</keyword>
<comment type="caution">
    <text evidence="10">Lacks conserved residue(s) required for the propagation of feature annotation.</text>
</comment>
<comment type="caution">
    <text evidence="14">The sequence shown here is derived from an EMBL/GenBank/DDBJ whole genome shotgun (WGS) entry which is preliminary data.</text>
</comment>
<dbReference type="RefSeq" id="WP_161977284.1">
    <property type="nucleotide sequence ID" value="NZ_BIFS01000001.1"/>
</dbReference>
<dbReference type="PANTHER" id="PTHR11088:SF60">
    <property type="entry name" value="TRNA DIMETHYLALLYLTRANSFERASE"/>
    <property type="match status" value="1"/>
</dbReference>
<dbReference type="SUPFAM" id="SSF52540">
    <property type="entry name" value="P-loop containing nucleoside triphosphate hydrolases"/>
    <property type="match status" value="1"/>
</dbReference>
<keyword evidence="4 10" id="KW-0808">Transferase</keyword>
<dbReference type="EMBL" id="BIFS01000001">
    <property type="protein sequence ID" value="GCE18486.1"/>
    <property type="molecule type" value="Genomic_DNA"/>
</dbReference>
<feature type="site" description="Interaction with substrate tRNA" evidence="10">
    <location>
        <position position="131"/>
    </location>
</feature>
<gene>
    <name evidence="10 14" type="primary">miaA</name>
    <name evidence="14" type="ORF">KDK_22860</name>
</gene>
<comment type="similarity">
    <text evidence="3 10 13">Belongs to the IPP transferase family.</text>
</comment>
<evidence type="ECO:0000313" key="14">
    <source>
        <dbReference type="EMBL" id="GCE18486.1"/>
    </source>
</evidence>
<evidence type="ECO:0000313" key="15">
    <source>
        <dbReference type="Proteomes" id="UP000287188"/>
    </source>
</evidence>
<evidence type="ECO:0000256" key="11">
    <source>
        <dbReference type="RuleBase" id="RU003783"/>
    </source>
</evidence>
<evidence type="ECO:0000256" key="4">
    <source>
        <dbReference type="ARBA" id="ARBA00022679"/>
    </source>
</evidence>
<dbReference type="InterPro" id="IPR027417">
    <property type="entry name" value="P-loop_NTPase"/>
</dbReference>
<feature type="region of interest" description="Interaction with substrate tRNA" evidence="10">
    <location>
        <begin position="42"/>
        <end position="45"/>
    </location>
</feature>
<evidence type="ECO:0000256" key="1">
    <source>
        <dbReference type="ARBA" id="ARBA00001946"/>
    </source>
</evidence>
<evidence type="ECO:0000256" key="8">
    <source>
        <dbReference type="ARBA" id="ARBA00022842"/>
    </source>
</evidence>
<evidence type="ECO:0000256" key="2">
    <source>
        <dbReference type="ARBA" id="ARBA00003213"/>
    </source>
</evidence>
<evidence type="ECO:0000256" key="3">
    <source>
        <dbReference type="ARBA" id="ARBA00005842"/>
    </source>
</evidence>
<comment type="subunit">
    <text evidence="10">Monomer.</text>
</comment>
<comment type="cofactor">
    <cofactor evidence="1 10">
        <name>Mg(2+)</name>
        <dbReference type="ChEBI" id="CHEBI:18420"/>
    </cofactor>
</comment>
<comment type="catalytic activity">
    <reaction evidence="9 10 11">
        <text>adenosine(37) in tRNA + dimethylallyl diphosphate = N(6)-dimethylallyladenosine(37) in tRNA + diphosphate</text>
        <dbReference type="Rhea" id="RHEA:26482"/>
        <dbReference type="Rhea" id="RHEA-COMP:10162"/>
        <dbReference type="Rhea" id="RHEA-COMP:10375"/>
        <dbReference type="ChEBI" id="CHEBI:33019"/>
        <dbReference type="ChEBI" id="CHEBI:57623"/>
        <dbReference type="ChEBI" id="CHEBI:74411"/>
        <dbReference type="ChEBI" id="CHEBI:74415"/>
        <dbReference type="EC" id="2.5.1.75"/>
    </reaction>
</comment>
<dbReference type="Pfam" id="PF01715">
    <property type="entry name" value="IPPT"/>
    <property type="match status" value="1"/>
</dbReference>